<protein>
    <submittedName>
        <fullName evidence="1">PIG-L family deacetylase</fullName>
        <ecNumber evidence="1">3.5.1.-</ecNumber>
    </submittedName>
</protein>
<evidence type="ECO:0000313" key="1">
    <source>
        <dbReference type="EMBL" id="MDG3002636.1"/>
    </source>
</evidence>
<accession>A0ABT6F566</accession>
<dbReference type="Pfam" id="PF02585">
    <property type="entry name" value="PIG-L"/>
    <property type="match status" value="1"/>
</dbReference>
<sequence length="234" mass="25521">MNRRSLLCRTGALGVGASLGDDAPPRRKVVVAGGHPGDPEYGCGGTIARCADLGHDVVLLYLNDGVPAGKPKDGVRVAEAGQACEILKARPLFVGQVDGDAVVDRAHYEAFARLLTAEKPDAVFTHWPIDNHADHRAMSLLVYDAWLQMKRSFALFYYEVSSGEDTVQFAPVQYVDVSAVEPRKRRACFAHVSQSPGRFYTLQDQVARMRGIEKGCLQAEGFIRHVQGPGFDLP</sequence>
<dbReference type="InterPro" id="IPR003737">
    <property type="entry name" value="GlcNAc_PI_deacetylase-related"/>
</dbReference>
<name>A0ABT6F566_9BACT</name>
<gene>
    <name evidence="1" type="ORF">PZE19_02455</name>
</gene>
<dbReference type="Proteomes" id="UP001216907">
    <property type="component" value="Unassembled WGS sequence"/>
</dbReference>
<dbReference type="InterPro" id="IPR024078">
    <property type="entry name" value="LmbE-like_dom_sf"/>
</dbReference>
<comment type="caution">
    <text evidence="1">The sequence shown here is derived from an EMBL/GenBank/DDBJ whole genome shotgun (WGS) entry which is preliminary data.</text>
</comment>
<reference evidence="1 2" key="1">
    <citation type="submission" date="2023-03" db="EMBL/GenBank/DDBJ databases">
        <title>Paludisphaera mucosa sp. nov. a novel planctomycete from northern fen.</title>
        <authorList>
            <person name="Ivanova A."/>
        </authorList>
    </citation>
    <scope>NUCLEOTIDE SEQUENCE [LARGE SCALE GENOMIC DNA]</scope>
    <source>
        <strain evidence="1 2">Pla2</strain>
    </source>
</reference>
<keyword evidence="1" id="KW-0378">Hydrolase</keyword>
<dbReference type="GO" id="GO:0016787">
    <property type="term" value="F:hydrolase activity"/>
    <property type="evidence" value="ECO:0007669"/>
    <property type="project" value="UniProtKB-KW"/>
</dbReference>
<keyword evidence="2" id="KW-1185">Reference proteome</keyword>
<dbReference type="PANTHER" id="PTHR12993:SF11">
    <property type="entry name" value="N-ACETYLGLUCOSAMINYL-PHOSPHATIDYLINOSITOL DE-N-ACETYLASE"/>
    <property type="match status" value="1"/>
</dbReference>
<proteinExistence type="predicted"/>
<dbReference type="SUPFAM" id="SSF102588">
    <property type="entry name" value="LmbE-like"/>
    <property type="match status" value="1"/>
</dbReference>
<dbReference type="EMBL" id="JARRAG010000001">
    <property type="protein sequence ID" value="MDG3002636.1"/>
    <property type="molecule type" value="Genomic_DNA"/>
</dbReference>
<organism evidence="1 2">
    <name type="scientific">Paludisphaera mucosa</name>
    <dbReference type="NCBI Taxonomy" id="3030827"/>
    <lineage>
        <taxon>Bacteria</taxon>
        <taxon>Pseudomonadati</taxon>
        <taxon>Planctomycetota</taxon>
        <taxon>Planctomycetia</taxon>
        <taxon>Isosphaerales</taxon>
        <taxon>Isosphaeraceae</taxon>
        <taxon>Paludisphaera</taxon>
    </lineage>
</organism>
<dbReference type="RefSeq" id="WP_277859000.1">
    <property type="nucleotide sequence ID" value="NZ_JARRAG010000001.1"/>
</dbReference>
<dbReference type="PANTHER" id="PTHR12993">
    <property type="entry name" value="N-ACETYLGLUCOSAMINYL-PHOSPHATIDYLINOSITOL DE-N-ACETYLASE-RELATED"/>
    <property type="match status" value="1"/>
</dbReference>
<evidence type="ECO:0000313" key="2">
    <source>
        <dbReference type="Proteomes" id="UP001216907"/>
    </source>
</evidence>
<dbReference type="Gene3D" id="3.40.50.10320">
    <property type="entry name" value="LmbE-like"/>
    <property type="match status" value="1"/>
</dbReference>
<dbReference type="EC" id="3.5.1.-" evidence="1"/>